<organism evidence="12 13">
    <name type="scientific">Sphagnurus paluster</name>
    <dbReference type="NCBI Taxonomy" id="117069"/>
    <lineage>
        <taxon>Eukaryota</taxon>
        <taxon>Fungi</taxon>
        <taxon>Dikarya</taxon>
        <taxon>Basidiomycota</taxon>
        <taxon>Agaricomycotina</taxon>
        <taxon>Agaricomycetes</taxon>
        <taxon>Agaricomycetidae</taxon>
        <taxon>Agaricales</taxon>
        <taxon>Tricholomatineae</taxon>
        <taxon>Lyophyllaceae</taxon>
        <taxon>Sphagnurus</taxon>
    </lineage>
</organism>
<evidence type="ECO:0000256" key="2">
    <source>
        <dbReference type="ARBA" id="ARBA00022527"/>
    </source>
</evidence>
<sequence>MAPTQPCAKYQYVVTPNGPKILPVEDTSCKDEESPADYNAGGYLAVKVGDTFKNGRYRVIRKLGWGHFSTVWLVKDTQEYRHSALKVVKSAGRYAETARDEIKLLSRVASFSPNHPGRSHIVSFLDSFVNQGPESSHVCIVFEPLGENLLAMIERNKKKGVPRVLVKFIAKQILLGLQYLHDECDLVHTDIKPENILIAIPDIEAHIHNELSQSPTPTSRRVGVPLPVKSRAGVSIPQSQQRARRQVQIFDSQPLASPGRSVDLVRSANASMSVSVNARHGYSGSGSNSISGSYIAQMHLSRLTGAGTTASGTAKSLSSAAARFSGALSTSAPYSDLDSTANPDPRVFTGKATSSQNPLSPSTSSSSSSISTAASTNAGSSSIMSTPPTSLSHSIGNAVAGFMGITHLAEKSSTRSSGISTKVSEGVSVKRNGKGKASIEDELEDAVSSSWKDCLGKSGSWTERISLSSSYKSSISSHGKSKLCQVQISQHSQSRLSAPSVFWKDPGAAAPAPALVVSAIAGADGAEESGNYFDFTATSSSNIGGKTISETSSATATVVRPSRTGTPVDKSRSEKSLSLLIGVKKAVSDDHARPRADVAVATEASTTPTHTITKLNPSLLTQTAPMRVVPSPMTLQRTSPRPSPPQNISHLSAHNHSRLIPCICSDSLHHHNAHQRTTSNNVYTNSRNAPTSTVPISPSSLTPTPATPSPSAPPPTPVDAPPISTLIPPPEPLRPLAPSITLPMPELSGPAPPPISIKIADLGNATPSTKHYTEDIQTRQYRAPEAILGRRDWDARADIWSVACVIFELLTAEFLFDPHGQGELFTKDDDHMAQIVELLGDFPLEVKMGGRYSRELFDHTGNLRYIHSLKPWPLNRVMMEKYLYSKSDAEDLTDFLLPMLTVDFKQRKQARDMLDHPWLIPSPHEELVGEW</sequence>
<feature type="compositionally biased region" description="Polar residues" evidence="10">
    <location>
        <begin position="633"/>
        <end position="651"/>
    </location>
</feature>
<keyword evidence="3" id="KW-0808">Transferase</keyword>
<name>A0A9P7GNT7_9AGAR</name>
<feature type="region of interest" description="Disordered" evidence="10">
    <location>
        <begin position="675"/>
        <end position="723"/>
    </location>
</feature>
<comment type="catalytic activity">
    <reaction evidence="8">
        <text>L-seryl-[protein] + ATP = O-phospho-L-seryl-[protein] + ADP + H(+)</text>
        <dbReference type="Rhea" id="RHEA:17989"/>
        <dbReference type="Rhea" id="RHEA-COMP:9863"/>
        <dbReference type="Rhea" id="RHEA-COMP:11604"/>
        <dbReference type="ChEBI" id="CHEBI:15378"/>
        <dbReference type="ChEBI" id="CHEBI:29999"/>
        <dbReference type="ChEBI" id="CHEBI:30616"/>
        <dbReference type="ChEBI" id="CHEBI:83421"/>
        <dbReference type="ChEBI" id="CHEBI:456216"/>
        <dbReference type="EC" id="2.7.11.1"/>
    </reaction>
</comment>
<keyword evidence="6 9" id="KW-0067">ATP-binding</keyword>
<feature type="region of interest" description="Disordered" evidence="10">
    <location>
        <begin position="330"/>
        <end position="390"/>
    </location>
</feature>
<dbReference type="GO" id="GO:0004674">
    <property type="term" value="F:protein serine/threonine kinase activity"/>
    <property type="evidence" value="ECO:0007669"/>
    <property type="project" value="UniProtKB-KW"/>
</dbReference>
<feature type="compositionally biased region" description="Polar residues" evidence="10">
    <location>
        <begin position="675"/>
        <end position="688"/>
    </location>
</feature>
<dbReference type="GO" id="GO:0050684">
    <property type="term" value="P:regulation of mRNA processing"/>
    <property type="evidence" value="ECO:0007669"/>
    <property type="project" value="TreeGrafter"/>
</dbReference>
<feature type="compositionally biased region" description="Low complexity" evidence="10">
    <location>
        <begin position="353"/>
        <end position="382"/>
    </location>
</feature>
<dbReference type="EC" id="2.7.11.1" evidence="1"/>
<dbReference type="InterPro" id="IPR008271">
    <property type="entry name" value="Ser/Thr_kinase_AS"/>
</dbReference>
<accession>A0A9P7GNT7</accession>
<dbReference type="PROSITE" id="PS00108">
    <property type="entry name" value="PROTEIN_KINASE_ST"/>
    <property type="match status" value="1"/>
</dbReference>
<keyword evidence="4 9" id="KW-0547">Nucleotide-binding</keyword>
<evidence type="ECO:0000256" key="5">
    <source>
        <dbReference type="ARBA" id="ARBA00022777"/>
    </source>
</evidence>
<proteinExistence type="predicted"/>
<evidence type="ECO:0000256" key="1">
    <source>
        <dbReference type="ARBA" id="ARBA00012513"/>
    </source>
</evidence>
<dbReference type="SMART" id="SM00220">
    <property type="entry name" value="S_TKc"/>
    <property type="match status" value="1"/>
</dbReference>
<dbReference type="GO" id="GO:0005737">
    <property type="term" value="C:cytoplasm"/>
    <property type="evidence" value="ECO:0007669"/>
    <property type="project" value="TreeGrafter"/>
</dbReference>
<evidence type="ECO:0000256" key="4">
    <source>
        <dbReference type="ARBA" id="ARBA00022741"/>
    </source>
</evidence>
<dbReference type="GO" id="GO:0005524">
    <property type="term" value="F:ATP binding"/>
    <property type="evidence" value="ECO:0007669"/>
    <property type="project" value="UniProtKB-UniRule"/>
</dbReference>
<feature type="region of interest" description="Disordered" evidence="10">
    <location>
        <begin position="632"/>
        <end position="651"/>
    </location>
</feature>
<evidence type="ECO:0000256" key="3">
    <source>
        <dbReference type="ARBA" id="ARBA00022679"/>
    </source>
</evidence>
<evidence type="ECO:0000256" key="7">
    <source>
        <dbReference type="ARBA" id="ARBA00047899"/>
    </source>
</evidence>
<dbReference type="InterPro" id="IPR051334">
    <property type="entry name" value="SRPK"/>
</dbReference>
<protein>
    <recommendedName>
        <fullName evidence="1">non-specific serine/threonine protein kinase</fullName>
        <ecNumber evidence="1">2.7.11.1</ecNumber>
    </recommendedName>
</protein>
<dbReference type="OrthoDB" id="2649at2759"/>
<reference evidence="12" key="1">
    <citation type="submission" date="2021-02" db="EMBL/GenBank/DDBJ databases">
        <authorList>
            <person name="Nieuwenhuis M."/>
            <person name="Van De Peppel L.J.J."/>
        </authorList>
    </citation>
    <scope>NUCLEOTIDE SEQUENCE</scope>
    <source>
        <strain evidence="12">D49</strain>
    </source>
</reference>
<evidence type="ECO:0000256" key="6">
    <source>
        <dbReference type="ARBA" id="ARBA00022840"/>
    </source>
</evidence>
<feature type="compositionally biased region" description="Polar residues" evidence="10">
    <location>
        <begin position="330"/>
        <end position="342"/>
    </location>
</feature>
<dbReference type="SUPFAM" id="SSF56112">
    <property type="entry name" value="Protein kinase-like (PK-like)"/>
    <property type="match status" value="1"/>
</dbReference>
<dbReference type="PANTHER" id="PTHR47634:SF9">
    <property type="entry name" value="PROTEIN KINASE DOMAIN-CONTAINING PROTEIN-RELATED"/>
    <property type="match status" value="1"/>
</dbReference>
<evidence type="ECO:0000256" key="8">
    <source>
        <dbReference type="ARBA" id="ARBA00048679"/>
    </source>
</evidence>
<dbReference type="GO" id="GO:0000245">
    <property type="term" value="P:spliceosomal complex assembly"/>
    <property type="evidence" value="ECO:0007669"/>
    <property type="project" value="TreeGrafter"/>
</dbReference>
<comment type="catalytic activity">
    <reaction evidence="7">
        <text>L-threonyl-[protein] + ATP = O-phospho-L-threonyl-[protein] + ADP + H(+)</text>
        <dbReference type="Rhea" id="RHEA:46608"/>
        <dbReference type="Rhea" id="RHEA-COMP:11060"/>
        <dbReference type="Rhea" id="RHEA-COMP:11605"/>
        <dbReference type="ChEBI" id="CHEBI:15378"/>
        <dbReference type="ChEBI" id="CHEBI:30013"/>
        <dbReference type="ChEBI" id="CHEBI:30616"/>
        <dbReference type="ChEBI" id="CHEBI:61977"/>
        <dbReference type="ChEBI" id="CHEBI:456216"/>
        <dbReference type="EC" id="2.7.11.1"/>
    </reaction>
</comment>
<feature type="domain" description="Protein kinase" evidence="11">
    <location>
        <begin position="57"/>
        <end position="919"/>
    </location>
</feature>
<dbReference type="GO" id="GO:0005634">
    <property type="term" value="C:nucleus"/>
    <property type="evidence" value="ECO:0007669"/>
    <property type="project" value="TreeGrafter"/>
</dbReference>
<keyword evidence="13" id="KW-1185">Reference proteome</keyword>
<evidence type="ECO:0000313" key="13">
    <source>
        <dbReference type="Proteomes" id="UP000717328"/>
    </source>
</evidence>
<comment type="caution">
    <text evidence="12">The sequence shown here is derived from an EMBL/GenBank/DDBJ whole genome shotgun (WGS) entry which is preliminary data.</text>
</comment>
<gene>
    <name evidence="12" type="ORF">H0H81_008055</name>
</gene>
<dbReference type="AlphaFoldDB" id="A0A9P7GNT7"/>
<evidence type="ECO:0000313" key="12">
    <source>
        <dbReference type="EMBL" id="KAG5654039.1"/>
    </source>
</evidence>
<dbReference type="FunFam" id="1.10.510.10:FF:000275">
    <property type="entry name" value="SRSF protein kinase 2 isoform X3"/>
    <property type="match status" value="1"/>
</dbReference>
<dbReference type="InterPro" id="IPR011009">
    <property type="entry name" value="Kinase-like_dom_sf"/>
</dbReference>
<dbReference type="Gene3D" id="3.30.200.20">
    <property type="entry name" value="Phosphorylase Kinase, domain 1"/>
    <property type="match status" value="1"/>
</dbReference>
<dbReference type="EMBL" id="JABCKI010000022">
    <property type="protein sequence ID" value="KAG5654039.1"/>
    <property type="molecule type" value="Genomic_DNA"/>
</dbReference>
<keyword evidence="2" id="KW-0723">Serine/threonine-protein kinase</keyword>
<feature type="binding site" evidence="9">
    <location>
        <position position="86"/>
    </location>
    <ligand>
        <name>ATP</name>
        <dbReference type="ChEBI" id="CHEBI:30616"/>
    </ligand>
</feature>
<evidence type="ECO:0000256" key="9">
    <source>
        <dbReference type="PROSITE-ProRule" id="PRU10141"/>
    </source>
</evidence>
<dbReference type="PANTHER" id="PTHR47634">
    <property type="entry name" value="PROTEIN KINASE DOMAIN-CONTAINING PROTEIN-RELATED"/>
    <property type="match status" value="1"/>
</dbReference>
<dbReference type="InterPro" id="IPR000719">
    <property type="entry name" value="Prot_kinase_dom"/>
</dbReference>
<dbReference type="PROSITE" id="PS00107">
    <property type="entry name" value="PROTEIN_KINASE_ATP"/>
    <property type="match status" value="1"/>
</dbReference>
<dbReference type="Pfam" id="PF00069">
    <property type="entry name" value="Pkinase"/>
    <property type="match status" value="2"/>
</dbReference>
<dbReference type="InterPro" id="IPR017441">
    <property type="entry name" value="Protein_kinase_ATP_BS"/>
</dbReference>
<dbReference type="Gene3D" id="1.10.510.10">
    <property type="entry name" value="Transferase(Phosphotransferase) domain 1"/>
    <property type="match status" value="2"/>
</dbReference>
<keyword evidence="5" id="KW-0418">Kinase</keyword>
<reference evidence="12" key="2">
    <citation type="submission" date="2021-10" db="EMBL/GenBank/DDBJ databases">
        <title>Phylogenomics reveals ancestral predisposition of the termite-cultivated fungus Termitomyces towards a domesticated lifestyle.</title>
        <authorList>
            <person name="Auxier B."/>
            <person name="Grum-Grzhimaylo A."/>
            <person name="Cardenas M.E."/>
            <person name="Lodge J.D."/>
            <person name="Laessoe T."/>
            <person name="Pedersen O."/>
            <person name="Smith M.E."/>
            <person name="Kuyper T.W."/>
            <person name="Franco-Molano E.A."/>
            <person name="Baroni T.J."/>
            <person name="Aanen D.K."/>
        </authorList>
    </citation>
    <scope>NUCLEOTIDE SEQUENCE</scope>
    <source>
        <strain evidence="12">D49</strain>
    </source>
</reference>
<evidence type="ECO:0000259" key="11">
    <source>
        <dbReference type="PROSITE" id="PS50011"/>
    </source>
</evidence>
<feature type="compositionally biased region" description="Pro residues" evidence="10">
    <location>
        <begin position="705"/>
        <end position="720"/>
    </location>
</feature>
<feature type="compositionally biased region" description="Low complexity" evidence="10">
    <location>
        <begin position="689"/>
        <end position="704"/>
    </location>
</feature>
<evidence type="ECO:0000256" key="10">
    <source>
        <dbReference type="SAM" id="MobiDB-lite"/>
    </source>
</evidence>
<dbReference type="PROSITE" id="PS50011">
    <property type="entry name" value="PROTEIN_KINASE_DOM"/>
    <property type="match status" value="1"/>
</dbReference>
<dbReference type="Proteomes" id="UP000717328">
    <property type="component" value="Unassembled WGS sequence"/>
</dbReference>